<feature type="domain" description="BTB" evidence="1">
    <location>
        <begin position="143"/>
        <end position="202"/>
    </location>
</feature>
<dbReference type="InterPro" id="IPR052664">
    <property type="entry name" value="BTB-MATH_domain_protein"/>
</dbReference>
<evidence type="ECO:0000313" key="2">
    <source>
        <dbReference type="EMBL" id="KAF1767498.1"/>
    </source>
</evidence>
<dbReference type="PANTHER" id="PTHR22743:SF165">
    <property type="entry name" value="BTB AND MATH DOMAIN CONTAINING-RELATED"/>
    <property type="match status" value="1"/>
</dbReference>
<name>A0A6A5HI10_CAERE</name>
<dbReference type="RefSeq" id="XP_053590412.1">
    <property type="nucleotide sequence ID" value="XM_053726218.1"/>
</dbReference>
<dbReference type="InterPro" id="IPR008974">
    <property type="entry name" value="TRAF-like"/>
</dbReference>
<dbReference type="PROSITE" id="PS50097">
    <property type="entry name" value="BTB"/>
    <property type="match status" value="1"/>
</dbReference>
<evidence type="ECO:0000313" key="3">
    <source>
        <dbReference type="Proteomes" id="UP000483820"/>
    </source>
</evidence>
<proteinExistence type="predicted"/>
<organism evidence="2 3">
    <name type="scientific">Caenorhabditis remanei</name>
    <name type="common">Caenorhabditis vulgaris</name>
    <dbReference type="NCBI Taxonomy" id="31234"/>
    <lineage>
        <taxon>Eukaryota</taxon>
        <taxon>Metazoa</taxon>
        <taxon>Ecdysozoa</taxon>
        <taxon>Nematoda</taxon>
        <taxon>Chromadorea</taxon>
        <taxon>Rhabditida</taxon>
        <taxon>Rhabditina</taxon>
        <taxon>Rhabditomorpha</taxon>
        <taxon>Rhabditoidea</taxon>
        <taxon>Rhabditidae</taxon>
        <taxon>Peloderinae</taxon>
        <taxon>Caenorhabditis</taxon>
    </lineage>
</organism>
<dbReference type="SMART" id="SM00225">
    <property type="entry name" value="BTB"/>
    <property type="match status" value="1"/>
</dbReference>
<gene>
    <name evidence="2" type="ORF">GCK72_007457</name>
</gene>
<sequence>MSTDKVFKMKHVFTDLLNMEKDKYHHLPAEIHFNIPWKLGVYVDGSGAYFYLHCDKFHGIEEWSIDTNIVMNIRKIFGENDSISIDRVFSQDIGSNSHIKFFSLGEMDSYLINGNVTIELNVTINGTTGIKESFRTFNESEFSDVVLIAGDLKFHVIKMYLAAHSTYFNTLFHGNFKESGKPEIELKDVDPYDLQHFLEVLYGESSVDNDTVTGILKLGDMYDARTAIRRCEEFLLEKSKHPLKMKFISAVRYNMDRLKEKCLSEMNTVAEIVDVVPEDADQFCPTVWKELFLKAYSSH</sequence>
<protein>
    <recommendedName>
        <fullName evidence="1">BTB domain-containing protein</fullName>
    </recommendedName>
</protein>
<accession>A0A6A5HI10</accession>
<dbReference type="KEGG" id="crq:GCK72_007457"/>
<dbReference type="Proteomes" id="UP000483820">
    <property type="component" value="Chromosome II"/>
</dbReference>
<dbReference type="Gene3D" id="3.30.710.10">
    <property type="entry name" value="Potassium Channel Kv1.1, Chain A"/>
    <property type="match status" value="1"/>
</dbReference>
<dbReference type="InterPro" id="IPR000210">
    <property type="entry name" value="BTB/POZ_dom"/>
</dbReference>
<dbReference type="SMART" id="SM00061">
    <property type="entry name" value="MATH"/>
    <property type="match status" value="1"/>
</dbReference>
<dbReference type="InterPro" id="IPR011333">
    <property type="entry name" value="SKP1/BTB/POZ_sf"/>
</dbReference>
<dbReference type="CDD" id="cd00121">
    <property type="entry name" value="MATH"/>
    <property type="match status" value="1"/>
</dbReference>
<dbReference type="SUPFAM" id="SSF49599">
    <property type="entry name" value="TRAF domain-like"/>
    <property type="match status" value="1"/>
</dbReference>
<reference evidence="2 3" key="1">
    <citation type="submission" date="2019-12" db="EMBL/GenBank/DDBJ databases">
        <title>Chromosome-level assembly of the Caenorhabditis remanei genome.</title>
        <authorList>
            <person name="Teterina A.A."/>
            <person name="Willis J.H."/>
            <person name="Phillips P.C."/>
        </authorList>
    </citation>
    <scope>NUCLEOTIDE SEQUENCE [LARGE SCALE GENOMIC DNA]</scope>
    <source>
        <strain evidence="2 3">PX506</strain>
        <tissue evidence="2">Whole organism</tissue>
    </source>
</reference>
<dbReference type="Gene3D" id="2.60.210.10">
    <property type="entry name" value="Apoptosis, Tumor Necrosis Factor Receptor Associated Protein 2, Chain A"/>
    <property type="match status" value="1"/>
</dbReference>
<dbReference type="SUPFAM" id="SSF54695">
    <property type="entry name" value="POZ domain"/>
    <property type="match status" value="1"/>
</dbReference>
<dbReference type="CTD" id="78774410"/>
<dbReference type="CDD" id="cd18186">
    <property type="entry name" value="BTB_POZ_ZBTB_KLHL-like"/>
    <property type="match status" value="1"/>
</dbReference>
<comment type="caution">
    <text evidence="2">The sequence shown here is derived from an EMBL/GenBank/DDBJ whole genome shotgun (WGS) entry which is preliminary data.</text>
</comment>
<dbReference type="InterPro" id="IPR002083">
    <property type="entry name" value="MATH/TRAF_dom"/>
</dbReference>
<dbReference type="AlphaFoldDB" id="A0A6A5HI10"/>
<dbReference type="GeneID" id="78774410"/>
<dbReference type="Pfam" id="PF00651">
    <property type="entry name" value="BTB"/>
    <property type="match status" value="1"/>
</dbReference>
<dbReference type="PANTHER" id="PTHR22743">
    <property type="entry name" value="MEPRIN/TRAF-LIKE MATH FAMILY-C.ELEGANS"/>
    <property type="match status" value="1"/>
</dbReference>
<evidence type="ECO:0000259" key="1">
    <source>
        <dbReference type="PROSITE" id="PS50097"/>
    </source>
</evidence>
<dbReference type="Pfam" id="PF00917">
    <property type="entry name" value="MATH"/>
    <property type="match status" value="1"/>
</dbReference>
<dbReference type="EMBL" id="WUAV01000002">
    <property type="protein sequence ID" value="KAF1767498.1"/>
    <property type="molecule type" value="Genomic_DNA"/>
</dbReference>